<keyword evidence="3" id="KW-1185">Reference proteome</keyword>
<dbReference type="AlphaFoldDB" id="A0A6A6P505"/>
<dbReference type="OrthoDB" id="5416172at2759"/>
<protein>
    <submittedName>
        <fullName evidence="2">Uncharacterized protein</fullName>
    </submittedName>
</protein>
<dbReference type="Proteomes" id="UP000799766">
    <property type="component" value="Unassembled WGS sequence"/>
</dbReference>
<organism evidence="2 3">
    <name type="scientific">Lineolata rhizophorae</name>
    <dbReference type="NCBI Taxonomy" id="578093"/>
    <lineage>
        <taxon>Eukaryota</taxon>
        <taxon>Fungi</taxon>
        <taxon>Dikarya</taxon>
        <taxon>Ascomycota</taxon>
        <taxon>Pezizomycotina</taxon>
        <taxon>Dothideomycetes</taxon>
        <taxon>Dothideomycetes incertae sedis</taxon>
        <taxon>Lineolatales</taxon>
        <taxon>Lineolataceae</taxon>
        <taxon>Lineolata</taxon>
    </lineage>
</organism>
<reference evidence="2" key="1">
    <citation type="journal article" date="2020" name="Stud. Mycol.">
        <title>101 Dothideomycetes genomes: a test case for predicting lifestyles and emergence of pathogens.</title>
        <authorList>
            <person name="Haridas S."/>
            <person name="Albert R."/>
            <person name="Binder M."/>
            <person name="Bloem J."/>
            <person name="Labutti K."/>
            <person name="Salamov A."/>
            <person name="Andreopoulos B."/>
            <person name="Baker S."/>
            <person name="Barry K."/>
            <person name="Bills G."/>
            <person name="Bluhm B."/>
            <person name="Cannon C."/>
            <person name="Castanera R."/>
            <person name="Culley D."/>
            <person name="Daum C."/>
            <person name="Ezra D."/>
            <person name="Gonzalez J."/>
            <person name="Henrissat B."/>
            <person name="Kuo A."/>
            <person name="Liang C."/>
            <person name="Lipzen A."/>
            <person name="Lutzoni F."/>
            <person name="Magnuson J."/>
            <person name="Mondo S."/>
            <person name="Nolan M."/>
            <person name="Ohm R."/>
            <person name="Pangilinan J."/>
            <person name="Park H.-J."/>
            <person name="Ramirez L."/>
            <person name="Alfaro M."/>
            <person name="Sun H."/>
            <person name="Tritt A."/>
            <person name="Yoshinaga Y."/>
            <person name="Zwiers L.-H."/>
            <person name="Turgeon B."/>
            <person name="Goodwin S."/>
            <person name="Spatafora J."/>
            <person name="Crous P."/>
            <person name="Grigoriev I."/>
        </authorList>
    </citation>
    <scope>NUCLEOTIDE SEQUENCE</scope>
    <source>
        <strain evidence="2">ATCC 16933</strain>
    </source>
</reference>
<dbReference type="EMBL" id="MU001676">
    <property type="protein sequence ID" value="KAF2459076.1"/>
    <property type="molecule type" value="Genomic_DNA"/>
</dbReference>
<evidence type="ECO:0000256" key="1">
    <source>
        <dbReference type="SAM" id="MobiDB-lite"/>
    </source>
</evidence>
<proteinExistence type="predicted"/>
<evidence type="ECO:0000313" key="2">
    <source>
        <dbReference type="EMBL" id="KAF2459076.1"/>
    </source>
</evidence>
<name>A0A6A6P505_9PEZI</name>
<gene>
    <name evidence="2" type="ORF">BDY21DRAFT_339698</name>
</gene>
<sequence>MLPISSLYLRLSCHSCLPWNDLFESWILATVQCASTMAPTSSNDPHAGGSLEEMAPSGTSIPNDAGNMRTIPSVPRPDQANATELGEPNMAAAADNPTDIPRQGRDTGATGGVITGTGHQMPATAETKDLHFKSGDPGAKGHLRDAKHSKESSELETKQGTAEPEIEGPVGDKR</sequence>
<evidence type="ECO:0000313" key="3">
    <source>
        <dbReference type="Proteomes" id="UP000799766"/>
    </source>
</evidence>
<feature type="compositionally biased region" description="Basic and acidic residues" evidence="1">
    <location>
        <begin position="142"/>
        <end position="157"/>
    </location>
</feature>
<accession>A0A6A6P505</accession>
<feature type="region of interest" description="Disordered" evidence="1">
    <location>
        <begin position="37"/>
        <end position="174"/>
    </location>
</feature>